<sequence>MPAQTNSKELLTQAEVDVVGEVANISFGSASTVLSTLLNKTVSITAPRVEVVALQQEHMEAPYVVLDIQFTKGLSMQNLLVLKQEVALAIADLMMMGTGEIEPGRELTDLELSAVQEAMNQMMGFAATSMSQFFGDTVDMTPPGIKVVDLWQEIHSVYDLREGESVVQVSFDLQIGDFISSKLVQVVSVEGVKTMARKLLGEAEPEMQTSVPEPVQRLSREEKDILGEIANISIGSASTVLSTLLNQSVVISVPSVELINARQYMDVAMPYIVLNVNFIEGIKHENVFVIEKETALSMVDLMMMGTGEVDADRDLTELEVSGVKEIMNQMMGHAATAMSELFHEKVDITPPTVRVVALAEELEQMRTVARSDEVVQITFQLEIGDRIHSRMYQFLTIEEAQSMTRRLLPEEEPIPVAVPEPPQAEAFLLPDFGQTKPAAEEPAAQAGNQNDLMLQQVEINLEFVFGSTVRTIENILSLQESEVVVLDEDIDEPIQIYANGVLIAYGELVNVDGFFGIKVAKAL</sequence>
<feature type="domain" description="CheC-like protein" evidence="8">
    <location>
        <begin position="323"/>
        <end position="353"/>
    </location>
</feature>
<name>A0AA42BQU6_9BACI</name>
<evidence type="ECO:0000313" key="9">
    <source>
        <dbReference type="EMBL" id="MCP8968829.1"/>
    </source>
</evidence>
<keyword evidence="3" id="KW-1003">Cell membrane</keyword>
<dbReference type="InterPro" id="IPR051469">
    <property type="entry name" value="FliN/MopA/SpaO"/>
</dbReference>
<evidence type="ECO:0000256" key="3">
    <source>
        <dbReference type="ARBA" id="ARBA00022475"/>
    </source>
</evidence>
<protein>
    <submittedName>
        <fullName evidence="9">Flagellar motor switch phosphatase FliY</fullName>
    </submittedName>
</protein>
<dbReference type="SUPFAM" id="SSF101801">
    <property type="entry name" value="Surface presentation of antigens (SPOA)"/>
    <property type="match status" value="1"/>
</dbReference>
<dbReference type="InterPro" id="IPR001172">
    <property type="entry name" value="FliN_T3SS_HrcQb"/>
</dbReference>
<dbReference type="GO" id="GO:0006935">
    <property type="term" value="P:chemotaxis"/>
    <property type="evidence" value="ECO:0007669"/>
    <property type="project" value="UniProtKB-KW"/>
</dbReference>
<dbReference type="Pfam" id="PF04509">
    <property type="entry name" value="CheC"/>
    <property type="match status" value="4"/>
</dbReference>
<dbReference type="InterPro" id="IPR007597">
    <property type="entry name" value="CheC"/>
</dbReference>
<dbReference type="PRINTS" id="PR00956">
    <property type="entry name" value="FLGMOTORFLIN"/>
</dbReference>
<dbReference type="GO" id="GO:0016787">
    <property type="term" value="F:hydrolase activity"/>
    <property type="evidence" value="ECO:0007669"/>
    <property type="project" value="InterPro"/>
</dbReference>
<accession>A0AA42BQU6</accession>
<evidence type="ECO:0000256" key="2">
    <source>
        <dbReference type="ARBA" id="ARBA00009226"/>
    </source>
</evidence>
<dbReference type="PANTHER" id="PTHR43484:SF1">
    <property type="entry name" value="FLAGELLAR MOTOR SWITCH PROTEIN FLIN"/>
    <property type="match status" value="1"/>
</dbReference>
<keyword evidence="5" id="KW-0283">Flagellar rotation</keyword>
<dbReference type="EMBL" id="JANCLT010000004">
    <property type="protein sequence ID" value="MCP8968829.1"/>
    <property type="molecule type" value="Genomic_DNA"/>
</dbReference>
<evidence type="ECO:0000259" key="8">
    <source>
        <dbReference type="Pfam" id="PF04509"/>
    </source>
</evidence>
<dbReference type="InterPro" id="IPR028976">
    <property type="entry name" value="CheC-like_sf"/>
</dbReference>
<gene>
    <name evidence="9" type="primary">fliY</name>
    <name evidence="9" type="ORF">NK662_09795</name>
</gene>
<dbReference type="GO" id="GO:0009425">
    <property type="term" value="C:bacterial-type flagellum basal body"/>
    <property type="evidence" value="ECO:0007669"/>
    <property type="project" value="InterPro"/>
</dbReference>
<comment type="subcellular location">
    <subcellularLocation>
        <location evidence="1">Cell membrane</location>
        <topology evidence="1">Peripheral membrane protein</topology>
        <orientation evidence="1">Cytoplasmic side</orientation>
    </subcellularLocation>
</comment>
<comment type="caution">
    <text evidence="9">The sequence shown here is derived from an EMBL/GenBank/DDBJ whole genome shotgun (WGS) entry which is preliminary data.</text>
</comment>
<evidence type="ECO:0000256" key="1">
    <source>
        <dbReference type="ARBA" id="ARBA00004413"/>
    </source>
</evidence>
<proteinExistence type="inferred from homology"/>
<evidence type="ECO:0000313" key="10">
    <source>
        <dbReference type="Proteomes" id="UP001156102"/>
    </source>
</evidence>
<organism evidence="9 10">
    <name type="scientific">Ectobacillus ponti</name>
    <dbReference type="NCBI Taxonomy" id="2961894"/>
    <lineage>
        <taxon>Bacteria</taxon>
        <taxon>Bacillati</taxon>
        <taxon>Bacillota</taxon>
        <taxon>Bacilli</taxon>
        <taxon>Bacillales</taxon>
        <taxon>Bacillaceae</taxon>
        <taxon>Ectobacillus</taxon>
    </lineage>
</organism>
<dbReference type="SUPFAM" id="SSF103039">
    <property type="entry name" value="CheC-like"/>
    <property type="match status" value="2"/>
</dbReference>
<feature type="domain" description="Flagellar motor switch protein FliN-like C-terminal" evidence="7">
    <location>
        <begin position="454"/>
        <end position="521"/>
    </location>
</feature>
<dbReference type="GO" id="GO:0005886">
    <property type="term" value="C:plasma membrane"/>
    <property type="evidence" value="ECO:0007669"/>
    <property type="project" value="UniProtKB-SubCell"/>
</dbReference>
<keyword evidence="6" id="KW-0472">Membrane</keyword>
<dbReference type="AlphaFoldDB" id="A0AA42BQU6"/>
<keyword evidence="4" id="KW-0145">Chemotaxis</keyword>
<feature type="domain" description="CheC-like protein" evidence="8">
    <location>
        <begin position="221"/>
        <end position="257"/>
    </location>
</feature>
<comment type="similarity">
    <text evidence="2">Belongs to the FliN/MopA/SpaO family.</text>
</comment>
<evidence type="ECO:0000256" key="5">
    <source>
        <dbReference type="ARBA" id="ARBA00022779"/>
    </source>
</evidence>
<evidence type="ECO:0000256" key="6">
    <source>
        <dbReference type="ARBA" id="ARBA00023136"/>
    </source>
</evidence>
<keyword evidence="9" id="KW-0282">Flagellum</keyword>
<dbReference type="InterPro" id="IPR001543">
    <property type="entry name" value="FliN-like_C"/>
</dbReference>
<dbReference type="GO" id="GO:0071973">
    <property type="term" value="P:bacterial-type flagellum-dependent cell motility"/>
    <property type="evidence" value="ECO:0007669"/>
    <property type="project" value="InterPro"/>
</dbReference>
<feature type="domain" description="CheC-like protein" evidence="8">
    <location>
        <begin position="110"/>
        <end position="146"/>
    </location>
</feature>
<evidence type="ECO:0000256" key="4">
    <source>
        <dbReference type="ARBA" id="ARBA00022500"/>
    </source>
</evidence>
<reference evidence="9" key="1">
    <citation type="submission" date="2022-07" db="EMBL/GenBank/DDBJ databases">
        <authorList>
            <person name="Li W.-J."/>
            <person name="Deng Q.-Q."/>
        </authorList>
    </citation>
    <scope>NUCLEOTIDE SEQUENCE</scope>
    <source>
        <strain evidence="9">SYSU M60031</strain>
    </source>
</reference>
<dbReference type="PANTHER" id="PTHR43484">
    <property type="match status" value="1"/>
</dbReference>
<dbReference type="Gene3D" id="3.40.1550.10">
    <property type="entry name" value="CheC-like"/>
    <property type="match status" value="2"/>
</dbReference>
<dbReference type="Proteomes" id="UP001156102">
    <property type="component" value="Unassembled WGS sequence"/>
</dbReference>
<keyword evidence="9" id="KW-0969">Cilium</keyword>
<keyword evidence="9" id="KW-0966">Cell projection</keyword>
<dbReference type="InterPro" id="IPR036429">
    <property type="entry name" value="SpoA-like_sf"/>
</dbReference>
<dbReference type="GO" id="GO:0003774">
    <property type="term" value="F:cytoskeletal motor activity"/>
    <property type="evidence" value="ECO:0007669"/>
    <property type="project" value="InterPro"/>
</dbReference>
<dbReference type="CDD" id="cd17907">
    <property type="entry name" value="FliY_FliN-Y"/>
    <property type="match status" value="2"/>
</dbReference>
<dbReference type="Gene3D" id="2.30.330.10">
    <property type="entry name" value="SpoA-like"/>
    <property type="match status" value="1"/>
</dbReference>
<dbReference type="Pfam" id="PF01052">
    <property type="entry name" value="FliMN_C"/>
    <property type="match status" value="1"/>
</dbReference>
<feature type="domain" description="CheC-like protein" evidence="8">
    <location>
        <begin position="17"/>
        <end position="50"/>
    </location>
</feature>
<keyword evidence="10" id="KW-1185">Reference proteome</keyword>
<evidence type="ECO:0000259" key="7">
    <source>
        <dbReference type="Pfam" id="PF01052"/>
    </source>
</evidence>